<evidence type="ECO:0000313" key="2">
    <source>
        <dbReference type="EMBL" id="WVZ23470.1"/>
    </source>
</evidence>
<organism evidence="2 3">
    <name type="scientific">Vigna mungo</name>
    <name type="common">Black gram</name>
    <name type="synonym">Phaseolus mungo</name>
    <dbReference type="NCBI Taxonomy" id="3915"/>
    <lineage>
        <taxon>Eukaryota</taxon>
        <taxon>Viridiplantae</taxon>
        <taxon>Streptophyta</taxon>
        <taxon>Embryophyta</taxon>
        <taxon>Tracheophyta</taxon>
        <taxon>Spermatophyta</taxon>
        <taxon>Magnoliopsida</taxon>
        <taxon>eudicotyledons</taxon>
        <taxon>Gunneridae</taxon>
        <taxon>Pentapetalae</taxon>
        <taxon>rosids</taxon>
        <taxon>fabids</taxon>
        <taxon>Fabales</taxon>
        <taxon>Fabaceae</taxon>
        <taxon>Papilionoideae</taxon>
        <taxon>50 kb inversion clade</taxon>
        <taxon>NPAAA clade</taxon>
        <taxon>indigoferoid/millettioid clade</taxon>
        <taxon>Phaseoleae</taxon>
        <taxon>Vigna</taxon>
    </lineage>
</organism>
<dbReference type="EMBL" id="CP144700">
    <property type="protein sequence ID" value="WVZ23470.1"/>
    <property type="molecule type" value="Genomic_DNA"/>
</dbReference>
<name>A0AAQ3P9F4_VIGMU</name>
<evidence type="ECO:0000256" key="1">
    <source>
        <dbReference type="SAM" id="Phobius"/>
    </source>
</evidence>
<evidence type="ECO:0000313" key="3">
    <source>
        <dbReference type="Proteomes" id="UP001374535"/>
    </source>
</evidence>
<keyword evidence="1" id="KW-1133">Transmembrane helix</keyword>
<proteinExistence type="predicted"/>
<accession>A0AAQ3P9F4</accession>
<reference evidence="2 3" key="1">
    <citation type="journal article" date="2023" name="Life. Sci Alliance">
        <title>Evolutionary insights into 3D genome organization and epigenetic landscape of Vigna mungo.</title>
        <authorList>
            <person name="Junaid A."/>
            <person name="Singh B."/>
            <person name="Bhatia S."/>
        </authorList>
    </citation>
    <scope>NUCLEOTIDE SEQUENCE [LARGE SCALE GENOMIC DNA]</scope>
    <source>
        <strain evidence="2">Urdbean</strain>
    </source>
</reference>
<feature type="transmembrane region" description="Helical" evidence="1">
    <location>
        <begin position="12"/>
        <end position="30"/>
    </location>
</feature>
<feature type="non-terminal residue" evidence="2">
    <location>
        <position position="1"/>
    </location>
</feature>
<sequence length="116" mass="13551">TSPFFLPFLYYQNNLFFLLYFYFFNLLYLGNRRFLLSSFLLPSLSNNTLPSSSDSKSVSPSHCPFHFLTSYSLPTLPVLCLCISWWCSFWCGSAAVRRVCVAVRRCVQWWCLALNM</sequence>
<dbReference type="Proteomes" id="UP001374535">
    <property type="component" value="Chromosome 1"/>
</dbReference>
<dbReference type="AlphaFoldDB" id="A0AAQ3P9F4"/>
<gene>
    <name evidence="2" type="ORF">V8G54_002014</name>
</gene>
<keyword evidence="1" id="KW-0472">Membrane</keyword>
<protein>
    <submittedName>
        <fullName evidence="2">Uncharacterized protein</fullName>
    </submittedName>
</protein>
<keyword evidence="1" id="KW-0812">Transmembrane</keyword>
<keyword evidence="3" id="KW-1185">Reference proteome</keyword>